<name>D7TSK5_VITVI</name>
<gene>
    <name evidence="1" type="ordered locus">VIT_14s0006g00500</name>
</gene>
<organism evidence="1 2">
    <name type="scientific">Vitis vinifera</name>
    <name type="common">Grape</name>
    <dbReference type="NCBI Taxonomy" id="29760"/>
    <lineage>
        <taxon>Eukaryota</taxon>
        <taxon>Viridiplantae</taxon>
        <taxon>Streptophyta</taxon>
        <taxon>Embryophyta</taxon>
        <taxon>Tracheophyta</taxon>
        <taxon>Spermatophyta</taxon>
        <taxon>Magnoliopsida</taxon>
        <taxon>eudicotyledons</taxon>
        <taxon>Gunneridae</taxon>
        <taxon>Pentapetalae</taxon>
        <taxon>rosids</taxon>
        <taxon>Vitales</taxon>
        <taxon>Vitaceae</taxon>
        <taxon>Viteae</taxon>
        <taxon>Vitis</taxon>
    </lineage>
</organism>
<dbReference type="HOGENOM" id="CLU_2268742_0_0_1"/>
<dbReference type="InParanoid" id="D7TSK5"/>
<dbReference type="Proteomes" id="UP000009183">
    <property type="component" value="Chromosome 14"/>
</dbReference>
<protein>
    <submittedName>
        <fullName evidence="1">Uncharacterized protein</fullName>
    </submittedName>
</protein>
<accession>D7TSK5</accession>
<dbReference type="PaxDb" id="29760-VIT_14s0006g00500.t01"/>
<proteinExistence type="predicted"/>
<evidence type="ECO:0000313" key="2">
    <source>
        <dbReference type="Proteomes" id="UP000009183"/>
    </source>
</evidence>
<evidence type="ECO:0000313" key="1">
    <source>
        <dbReference type="EMBL" id="CBI33477.3"/>
    </source>
</evidence>
<reference evidence="2" key="1">
    <citation type="journal article" date="2007" name="Nature">
        <title>The grapevine genome sequence suggests ancestral hexaploidization in major angiosperm phyla.</title>
        <authorList>
            <consortium name="The French-Italian Public Consortium for Grapevine Genome Characterization."/>
            <person name="Jaillon O."/>
            <person name="Aury J.-M."/>
            <person name="Noel B."/>
            <person name="Policriti A."/>
            <person name="Clepet C."/>
            <person name="Casagrande A."/>
            <person name="Choisne N."/>
            <person name="Aubourg S."/>
            <person name="Vitulo N."/>
            <person name="Jubin C."/>
            <person name="Vezzi A."/>
            <person name="Legeai F."/>
            <person name="Hugueney P."/>
            <person name="Dasilva C."/>
            <person name="Horner D."/>
            <person name="Mica E."/>
            <person name="Jublot D."/>
            <person name="Poulain J."/>
            <person name="Bruyere C."/>
            <person name="Billault A."/>
            <person name="Segurens B."/>
            <person name="Gouyvenoux M."/>
            <person name="Ugarte E."/>
            <person name="Cattonaro F."/>
            <person name="Anthouard V."/>
            <person name="Vico V."/>
            <person name="Del Fabbro C."/>
            <person name="Alaux M."/>
            <person name="Di Gaspero G."/>
            <person name="Dumas V."/>
            <person name="Felice N."/>
            <person name="Paillard S."/>
            <person name="Juman I."/>
            <person name="Moroldo M."/>
            <person name="Scalabrin S."/>
            <person name="Canaguier A."/>
            <person name="Le Clainche I."/>
            <person name="Malacrida G."/>
            <person name="Durand E."/>
            <person name="Pesole G."/>
            <person name="Laucou V."/>
            <person name="Chatelet P."/>
            <person name="Merdinoglu D."/>
            <person name="Delledonne M."/>
            <person name="Pezzotti M."/>
            <person name="Lecharny A."/>
            <person name="Scarpelli C."/>
            <person name="Artiguenave F."/>
            <person name="Pe M.E."/>
            <person name="Valle G."/>
            <person name="Morgante M."/>
            <person name="Caboche M."/>
            <person name="Adam-Blondon A.-F."/>
            <person name="Weissenbach J."/>
            <person name="Quetier F."/>
            <person name="Wincker P."/>
        </authorList>
    </citation>
    <scope>NUCLEOTIDE SEQUENCE [LARGE SCALE GENOMIC DNA]</scope>
    <source>
        <strain evidence="2">cv. Pinot noir / PN40024</strain>
    </source>
</reference>
<dbReference type="AlphaFoldDB" id="D7TSK5"/>
<dbReference type="EMBL" id="FN596245">
    <property type="protein sequence ID" value="CBI33477.3"/>
    <property type="molecule type" value="Genomic_DNA"/>
</dbReference>
<sequence length="103" mass="12692">MKDLKSFFFSSNFLYYPRKNNSENKTYDERSYEMLMFCPMHSLIPFMFHKSWEIHFLSKVWRRCVFHMVPTWFIEHPSPSSLFKCFVQLIHISFVLNDLFLTF</sequence>
<keyword evidence="2" id="KW-1185">Reference proteome</keyword>
<dbReference type="STRING" id="29760.D7TSK5"/>